<dbReference type="SUPFAM" id="SSF51338">
    <property type="entry name" value="Composite domain of metallo-dependent hydrolases"/>
    <property type="match status" value="1"/>
</dbReference>
<organism evidence="3">
    <name type="scientific">marine metagenome</name>
    <dbReference type="NCBI Taxonomy" id="408172"/>
    <lineage>
        <taxon>unclassified sequences</taxon>
        <taxon>metagenomes</taxon>
        <taxon>ecological metagenomes</taxon>
    </lineage>
</organism>
<dbReference type="GO" id="GO:0016810">
    <property type="term" value="F:hydrolase activity, acting on carbon-nitrogen (but not peptide) bonds"/>
    <property type="evidence" value="ECO:0007669"/>
    <property type="project" value="InterPro"/>
</dbReference>
<sequence length="445" mass="48912">MIMKKTLLKNLHVINPCSDPALLENAYVAISGDTIESVSSSEPSGEFDVVHDLCGKTALPGMINAHHHLYSALAVGMPLPKNNPRNFNEILEQVWWKMDLALDHDSTQACFEAGLVDSLKAGTTTIIDHHCSPSYIEGSLSLLAETSEKLGLNISTAFEISDRNGQEIFEASLQENLSAVSKFSATQHVHPMLGLHASFTLSDASLRKIRDSAGKLDSWGIHAHVSEDKADEADALNKGYNSVLERLEEFDLLNENGLIIHGLHIKDSDLELIQKHGSQFVHNPSSNANNRVGMTPNKNLNKLKSGLGTDGMQSNMLREGKEGMLIRSSHLEGGEENVDYMQLLFKNNAEIASKLFSGSLGGSRKLGYILPEHQADLAIFDYLPRTPISASTIFGNIFFGLSGLPCDVMTRGEFRIRDYKLLQVSEEVIKANAVEQAKKLWSNFD</sequence>
<dbReference type="EMBL" id="UINC01000925">
    <property type="protein sequence ID" value="SUZ63773.1"/>
    <property type="molecule type" value="Genomic_DNA"/>
</dbReference>
<protein>
    <recommendedName>
        <fullName evidence="2">Amidohydrolase-related domain-containing protein</fullName>
    </recommendedName>
</protein>
<dbReference type="Gene3D" id="2.30.40.10">
    <property type="entry name" value="Urease, subunit C, domain 1"/>
    <property type="match status" value="1"/>
</dbReference>
<evidence type="ECO:0000259" key="2">
    <source>
        <dbReference type="Pfam" id="PF01979"/>
    </source>
</evidence>
<accession>A0A381PE51</accession>
<dbReference type="AlphaFoldDB" id="A0A381PE51"/>
<dbReference type="InterPro" id="IPR032466">
    <property type="entry name" value="Metal_Hydrolase"/>
</dbReference>
<dbReference type="PANTHER" id="PTHR43794">
    <property type="entry name" value="AMINOHYDROLASE SSNA-RELATED"/>
    <property type="match status" value="1"/>
</dbReference>
<dbReference type="Gene3D" id="3.20.20.140">
    <property type="entry name" value="Metal-dependent hydrolases"/>
    <property type="match status" value="1"/>
</dbReference>
<feature type="domain" description="Amidohydrolase-related" evidence="2">
    <location>
        <begin position="58"/>
        <end position="390"/>
    </location>
</feature>
<name>A0A381PE51_9ZZZZ</name>
<dbReference type="InterPro" id="IPR011059">
    <property type="entry name" value="Metal-dep_hydrolase_composite"/>
</dbReference>
<proteinExistence type="predicted"/>
<dbReference type="SUPFAM" id="SSF51556">
    <property type="entry name" value="Metallo-dependent hydrolases"/>
    <property type="match status" value="1"/>
</dbReference>
<evidence type="ECO:0000313" key="3">
    <source>
        <dbReference type="EMBL" id="SUZ63773.1"/>
    </source>
</evidence>
<dbReference type="PANTHER" id="PTHR43794:SF11">
    <property type="entry name" value="AMIDOHYDROLASE-RELATED DOMAIN-CONTAINING PROTEIN"/>
    <property type="match status" value="1"/>
</dbReference>
<dbReference type="InterPro" id="IPR050287">
    <property type="entry name" value="MTA/SAH_deaminase"/>
</dbReference>
<gene>
    <name evidence="3" type="ORF">METZ01_LOCUS16627</name>
</gene>
<dbReference type="InterPro" id="IPR006680">
    <property type="entry name" value="Amidohydro-rel"/>
</dbReference>
<keyword evidence="1" id="KW-0378">Hydrolase</keyword>
<reference evidence="3" key="1">
    <citation type="submission" date="2018-05" db="EMBL/GenBank/DDBJ databases">
        <authorList>
            <person name="Lanie J.A."/>
            <person name="Ng W.-L."/>
            <person name="Kazmierczak K.M."/>
            <person name="Andrzejewski T.M."/>
            <person name="Davidsen T.M."/>
            <person name="Wayne K.J."/>
            <person name="Tettelin H."/>
            <person name="Glass J.I."/>
            <person name="Rusch D."/>
            <person name="Podicherti R."/>
            <person name="Tsui H.-C.T."/>
            <person name="Winkler M.E."/>
        </authorList>
    </citation>
    <scope>NUCLEOTIDE SEQUENCE</scope>
</reference>
<evidence type="ECO:0000256" key="1">
    <source>
        <dbReference type="ARBA" id="ARBA00022801"/>
    </source>
</evidence>
<dbReference type="Pfam" id="PF01979">
    <property type="entry name" value="Amidohydro_1"/>
    <property type="match status" value="1"/>
</dbReference>